<sequence length="97" mass="9711">MKTWGAVGRFGMRAVLAAGMGLLGFARTGYALGLTGVLLAAATRTGPRGDVAGGLRAGFAIAAGLAVLGIVRALVMFTRPGVDPATTTAQPQGANRR</sequence>
<accession>A0ABV5Q4R0</accession>
<evidence type="ECO:0000313" key="2">
    <source>
        <dbReference type="EMBL" id="MFB9530278.1"/>
    </source>
</evidence>
<evidence type="ECO:0000313" key="3">
    <source>
        <dbReference type="Proteomes" id="UP001589646"/>
    </source>
</evidence>
<feature type="transmembrane region" description="Helical" evidence="1">
    <location>
        <begin position="57"/>
        <end position="75"/>
    </location>
</feature>
<gene>
    <name evidence="2" type="ORF">ACFFRN_27065</name>
</gene>
<keyword evidence="3" id="KW-1185">Reference proteome</keyword>
<evidence type="ECO:0000256" key="1">
    <source>
        <dbReference type="SAM" id="Phobius"/>
    </source>
</evidence>
<dbReference type="Proteomes" id="UP001589646">
    <property type="component" value="Unassembled WGS sequence"/>
</dbReference>
<protein>
    <recommendedName>
        <fullName evidence="4">DUF4190 domain-containing protein</fullName>
    </recommendedName>
</protein>
<comment type="caution">
    <text evidence="2">The sequence shown here is derived from an EMBL/GenBank/DDBJ whole genome shotgun (WGS) entry which is preliminary data.</text>
</comment>
<keyword evidence="1" id="KW-0812">Transmembrane</keyword>
<dbReference type="RefSeq" id="WP_346124888.1">
    <property type="nucleotide sequence ID" value="NZ_BAAAXC010000015.1"/>
</dbReference>
<evidence type="ECO:0008006" key="4">
    <source>
        <dbReference type="Google" id="ProtNLM"/>
    </source>
</evidence>
<dbReference type="EMBL" id="JBHMCE010000008">
    <property type="protein sequence ID" value="MFB9530278.1"/>
    <property type="molecule type" value="Genomic_DNA"/>
</dbReference>
<organism evidence="2 3">
    <name type="scientific">Nonomuraea roseola</name>
    <dbReference type="NCBI Taxonomy" id="46179"/>
    <lineage>
        <taxon>Bacteria</taxon>
        <taxon>Bacillati</taxon>
        <taxon>Actinomycetota</taxon>
        <taxon>Actinomycetes</taxon>
        <taxon>Streptosporangiales</taxon>
        <taxon>Streptosporangiaceae</taxon>
        <taxon>Nonomuraea</taxon>
    </lineage>
</organism>
<keyword evidence="1" id="KW-1133">Transmembrane helix</keyword>
<proteinExistence type="predicted"/>
<keyword evidence="1" id="KW-0472">Membrane</keyword>
<reference evidence="2 3" key="1">
    <citation type="submission" date="2024-09" db="EMBL/GenBank/DDBJ databases">
        <authorList>
            <person name="Sun Q."/>
            <person name="Mori K."/>
        </authorList>
    </citation>
    <scope>NUCLEOTIDE SEQUENCE [LARGE SCALE GENOMIC DNA]</scope>
    <source>
        <strain evidence="2 3">JCM 3323</strain>
    </source>
</reference>
<name>A0ABV5Q4R0_9ACTN</name>